<comment type="caution">
    <text evidence="1">The sequence shown here is derived from an EMBL/GenBank/DDBJ whole genome shotgun (WGS) entry which is preliminary data.</text>
</comment>
<dbReference type="Pfam" id="PF05119">
    <property type="entry name" value="Terminase_4"/>
    <property type="match status" value="1"/>
</dbReference>
<evidence type="ECO:0000313" key="1">
    <source>
        <dbReference type="EMBL" id="KOO40137.1"/>
    </source>
</evidence>
<accession>A0A0M0KNF7</accession>
<gene>
    <name evidence="1" type="ORF">AMD02_06220</name>
</gene>
<evidence type="ECO:0008006" key="2">
    <source>
        <dbReference type="Google" id="ProtNLM"/>
    </source>
</evidence>
<dbReference type="EMBL" id="LILD01000001">
    <property type="protein sequence ID" value="KOO40137.1"/>
    <property type="molecule type" value="Genomic_DNA"/>
</dbReference>
<sequence length="123" mass="14392">MAHEYKPKNIRKKAAKDVFYTLANELEKVNKLNDKTYLIINNFALLEQIKLDLIDDIRARGVVELFKNGSQEMMRDNKSVDKVMNTIERQRRLLAELRLTPASEREIVGMVATVEESDEFEKY</sequence>
<dbReference type="AlphaFoldDB" id="A0A0M0KNF7"/>
<protein>
    <recommendedName>
        <fullName evidence="2">Phage terminase, small subunit, putative, P27 family</fullName>
    </recommendedName>
</protein>
<dbReference type="PATRIC" id="fig|136160.3.peg.1543"/>
<dbReference type="InterPro" id="IPR006448">
    <property type="entry name" value="Phage_term_ssu_P27"/>
</dbReference>
<reference evidence="1" key="1">
    <citation type="submission" date="2015-08" db="EMBL/GenBank/DDBJ databases">
        <title>Complete DNA Sequence of Pseudomonas syringae pv. actinidiae, the Causal Agent of Kiwifruit Canker Disease.</title>
        <authorList>
            <person name="Rikkerink E.H.A."/>
            <person name="Fineran P.C."/>
        </authorList>
    </citation>
    <scope>NUCLEOTIDE SEQUENCE</scope>
    <source>
        <strain evidence="1">DSM 13666</strain>
    </source>
</reference>
<proteinExistence type="predicted"/>
<organism evidence="1">
    <name type="scientific">Halalkalibacterium halodurans</name>
    <name type="common">Bacillus halodurans</name>
    <dbReference type="NCBI Taxonomy" id="86665"/>
    <lineage>
        <taxon>Bacteria</taxon>
        <taxon>Bacillati</taxon>
        <taxon>Bacillota</taxon>
        <taxon>Bacilli</taxon>
        <taxon>Bacillales</taxon>
        <taxon>Bacillaceae</taxon>
        <taxon>Halalkalibacterium (ex Joshi et al. 2022)</taxon>
    </lineage>
</organism>
<name>A0A0M0KNF7_ALKHA</name>
<dbReference type="RefSeq" id="WP_053431947.1">
    <property type="nucleotide sequence ID" value="NZ_LILD02000041.1"/>
</dbReference>